<evidence type="ECO:0000256" key="5">
    <source>
        <dbReference type="ARBA" id="ARBA00023040"/>
    </source>
</evidence>
<feature type="region of interest" description="Disordered" evidence="11">
    <location>
        <begin position="480"/>
        <end position="499"/>
    </location>
</feature>
<dbReference type="GO" id="GO:0042923">
    <property type="term" value="F:neuropeptide binding"/>
    <property type="evidence" value="ECO:0007669"/>
    <property type="project" value="TreeGrafter"/>
</dbReference>
<dbReference type="PRINTS" id="PR01855">
    <property type="entry name" value="NRPEPTIDEWR"/>
</dbReference>
<dbReference type="GO" id="GO:0043005">
    <property type="term" value="C:neuron projection"/>
    <property type="evidence" value="ECO:0007669"/>
    <property type="project" value="TreeGrafter"/>
</dbReference>
<dbReference type="KEGG" id="bbel:109480568"/>
<feature type="region of interest" description="Disordered" evidence="11">
    <location>
        <begin position="521"/>
        <end position="626"/>
    </location>
</feature>
<gene>
    <name evidence="15" type="primary">LOC109480568</name>
</gene>
<evidence type="ECO:0000256" key="2">
    <source>
        <dbReference type="ARBA" id="ARBA00022475"/>
    </source>
</evidence>
<evidence type="ECO:0000256" key="3">
    <source>
        <dbReference type="ARBA" id="ARBA00022692"/>
    </source>
</evidence>
<keyword evidence="10" id="KW-0807">Transducer</keyword>
<keyword evidence="9" id="KW-0325">Glycoprotein</keyword>
<feature type="transmembrane region" description="Helical" evidence="12">
    <location>
        <begin position="305"/>
        <end position="327"/>
    </location>
</feature>
<evidence type="ECO:0000256" key="11">
    <source>
        <dbReference type="SAM" id="MobiDB-lite"/>
    </source>
</evidence>
<feature type="region of interest" description="Disordered" evidence="11">
    <location>
        <begin position="1"/>
        <end position="33"/>
    </location>
</feature>
<dbReference type="FunFam" id="1.20.1070.10:FF:000771">
    <property type="entry name" value="Uncharacterized protein"/>
    <property type="match status" value="1"/>
</dbReference>
<evidence type="ECO:0000256" key="1">
    <source>
        <dbReference type="ARBA" id="ARBA00004651"/>
    </source>
</evidence>
<feature type="transmembrane region" description="Helical" evidence="12">
    <location>
        <begin position="444"/>
        <end position="464"/>
    </location>
</feature>
<dbReference type="Gene3D" id="1.20.1070.10">
    <property type="entry name" value="Rhodopsin 7-helix transmembrane proteins"/>
    <property type="match status" value="1"/>
</dbReference>
<keyword evidence="5" id="KW-0297">G-protein coupled receptor</keyword>
<feature type="compositionally biased region" description="Low complexity" evidence="11">
    <location>
        <begin position="1"/>
        <end position="21"/>
    </location>
</feature>
<dbReference type="InterPro" id="IPR000276">
    <property type="entry name" value="GPCR_Rhodpsn"/>
</dbReference>
<feature type="domain" description="G-protein coupled receptors family 1 profile" evidence="13">
    <location>
        <begin position="206"/>
        <end position="461"/>
    </location>
</feature>
<dbReference type="PROSITE" id="PS50262">
    <property type="entry name" value="G_PROTEIN_RECEP_F1_2"/>
    <property type="match status" value="1"/>
</dbReference>
<evidence type="ECO:0000256" key="4">
    <source>
        <dbReference type="ARBA" id="ARBA00022989"/>
    </source>
</evidence>
<evidence type="ECO:0000256" key="7">
    <source>
        <dbReference type="ARBA" id="ARBA00023157"/>
    </source>
</evidence>
<feature type="compositionally biased region" description="Polar residues" evidence="11">
    <location>
        <begin position="22"/>
        <end position="33"/>
    </location>
</feature>
<dbReference type="CDD" id="cd14970">
    <property type="entry name" value="7tmA_Opioid_R-like"/>
    <property type="match status" value="1"/>
</dbReference>
<dbReference type="GeneID" id="109480568"/>
<evidence type="ECO:0000256" key="9">
    <source>
        <dbReference type="ARBA" id="ARBA00023180"/>
    </source>
</evidence>
<dbReference type="Pfam" id="PF00001">
    <property type="entry name" value="7tm_1"/>
    <property type="match status" value="1"/>
</dbReference>
<reference evidence="15" key="1">
    <citation type="submission" date="2025-08" db="UniProtKB">
        <authorList>
            <consortium name="RefSeq"/>
        </authorList>
    </citation>
    <scope>IDENTIFICATION</scope>
    <source>
        <tissue evidence="15">Gonad</tissue>
    </source>
</reference>
<feature type="transmembrane region" description="Helical" evidence="12">
    <location>
        <begin position="191"/>
        <end position="214"/>
    </location>
</feature>
<proteinExistence type="predicted"/>
<evidence type="ECO:0000259" key="13">
    <source>
        <dbReference type="PROSITE" id="PS50262"/>
    </source>
</evidence>
<keyword evidence="7" id="KW-1015">Disulfide bond</keyword>
<feature type="transmembrane region" description="Helical" evidence="12">
    <location>
        <begin position="403"/>
        <end position="424"/>
    </location>
</feature>
<dbReference type="PANTHER" id="PTHR24229:SF112">
    <property type="entry name" value="CHEMOKINE-LIKE RECEPTOR 1"/>
    <property type="match status" value="1"/>
</dbReference>
<evidence type="ECO:0000256" key="6">
    <source>
        <dbReference type="ARBA" id="ARBA00023136"/>
    </source>
</evidence>
<feature type="compositionally biased region" description="Polar residues" evidence="11">
    <location>
        <begin position="552"/>
        <end position="562"/>
    </location>
</feature>
<dbReference type="PANTHER" id="PTHR24229">
    <property type="entry name" value="NEUROPEPTIDES RECEPTOR"/>
    <property type="match status" value="1"/>
</dbReference>
<keyword evidence="2" id="KW-1003">Cell membrane</keyword>
<comment type="subcellular location">
    <subcellularLocation>
        <location evidence="1">Cell membrane</location>
        <topology evidence="1">Multi-pass membrane protein</topology>
    </subcellularLocation>
</comment>
<sequence>MPTTPSKMSSSLASTPSMMSSNLPTTPSTMSSKLITTPSMMSSKLITTPSMMSSKLITTPSMMSSNLITTPSMMSSNLITTPSMMSSIQLTSTMSFDTTRPESEVRTTKHNVLVPTTSFYKGVFIRVISAVDVTRMAEGQLEGFLHANEGASSRLNQTHAPQSKMDFRWDTPANGSAMELDLFPSALESTVLPILYCFLCAFGLAGNVLVIYVVSNFSKMRTVANVYLLNLAVADVLFLLVLPFLATDVILMAWPFGDFMCRSVVLATNINGFASFFSLAVLSVDRYYATVQPLQSLQHRTVSKARWVSVGVWSVALVLVCPFIVFARTATDTSGAEHCIVDWPGTIGDPNFGSQVAITYSFVLGFAVPLLFITVCYALIIFRLRAKGPIPPSGVTARSRNKITVMVCAVVLAFTVCWLPYHVFNIVRIRMGMDVSLAVRQTALAVNLLAFCNSAINPLIYHCLGENFRKSFRRVCLPHSRNTSRKSTRRTVQTSLSSIPRQQIGDTEMNNLGVSLFRRPMAKIPFPGKPPGDNKTSGRANRVLRQRRGVTWSPQTEPNTTESSKENPQSEHASLKITKSIEVEETSAHSLTASPGRSRDRHDEITTCNTTAKEPTTNNSQLDDDSDLGSTCTGLSLCFPRKTRRFHVATWKHAPDKTAVDSLAKLTKFRVVNYREQWV</sequence>
<dbReference type="RefSeq" id="XP_019638358.1">
    <property type="nucleotide sequence ID" value="XM_019782799.1"/>
</dbReference>
<keyword evidence="4 12" id="KW-1133">Transmembrane helix</keyword>
<evidence type="ECO:0000313" key="14">
    <source>
        <dbReference type="Proteomes" id="UP000515135"/>
    </source>
</evidence>
<dbReference type="PRINTS" id="PR00237">
    <property type="entry name" value="GPCRRHODOPSN"/>
</dbReference>
<evidence type="ECO:0000313" key="15">
    <source>
        <dbReference type="RefSeq" id="XP_019638358.1"/>
    </source>
</evidence>
<evidence type="ECO:0000256" key="12">
    <source>
        <dbReference type="SAM" id="Phobius"/>
    </source>
</evidence>
<feature type="transmembrane region" description="Helical" evidence="12">
    <location>
        <begin position="226"/>
        <end position="246"/>
    </location>
</feature>
<dbReference type="InterPro" id="IPR017452">
    <property type="entry name" value="GPCR_Rhodpsn_7TM"/>
</dbReference>
<feature type="compositionally biased region" description="Polar residues" evidence="11">
    <location>
        <begin position="606"/>
        <end position="621"/>
    </location>
</feature>
<dbReference type="AlphaFoldDB" id="A0A6P4ZNJ6"/>
<keyword evidence="8" id="KW-0675">Receptor</keyword>
<keyword evidence="6 12" id="KW-0472">Membrane</keyword>
<keyword evidence="3 12" id="KW-0812">Transmembrane</keyword>
<protein>
    <submittedName>
        <fullName evidence="15">Neuropeptide Y receptor type 2-like</fullName>
    </submittedName>
</protein>
<dbReference type="InterPro" id="IPR009150">
    <property type="entry name" value="Neuropept_B/W_rcpt"/>
</dbReference>
<organism evidence="14 15">
    <name type="scientific">Branchiostoma belcheri</name>
    <name type="common">Amphioxus</name>
    <dbReference type="NCBI Taxonomy" id="7741"/>
    <lineage>
        <taxon>Eukaryota</taxon>
        <taxon>Metazoa</taxon>
        <taxon>Chordata</taxon>
        <taxon>Cephalochordata</taxon>
        <taxon>Leptocardii</taxon>
        <taxon>Amphioxiformes</taxon>
        <taxon>Branchiostomatidae</taxon>
        <taxon>Branchiostoma</taxon>
    </lineage>
</organism>
<keyword evidence="14" id="KW-1185">Reference proteome</keyword>
<dbReference type="OrthoDB" id="10031373at2759"/>
<accession>A0A6P4ZNJ6</accession>
<name>A0A6P4ZNJ6_BRABE</name>
<evidence type="ECO:0000256" key="10">
    <source>
        <dbReference type="ARBA" id="ARBA00023224"/>
    </source>
</evidence>
<dbReference type="Proteomes" id="UP000515135">
    <property type="component" value="Unplaced"/>
</dbReference>
<dbReference type="GO" id="GO:0008188">
    <property type="term" value="F:neuropeptide receptor activity"/>
    <property type="evidence" value="ECO:0007669"/>
    <property type="project" value="InterPro"/>
</dbReference>
<feature type="transmembrane region" description="Helical" evidence="12">
    <location>
        <begin position="358"/>
        <end position="382"/>
    </location>
</feature>
<dbReference type="SUPFAM" id="SSF81321">
    <property type="entry name" value="Family A G protein-coupled receptor-like"/>
    <property type="match status" value="1"/>
</dbReference>
<dbReference type="GO" id="GO:0005886">
    <property type="term" value="C:plasma membrane"/>
    <property type="evidence" value="ECO:0007669"/>
    <property type="project" value="UniProtKB-SubCell"/>
</dbReference>
<feature type="transmembrane region" description="Helical" evidence="12">
    <location>
        <begin position="266"/>
        <end position="284"/>
    </location>
</feature>
<evidence type="ECO:0000256" key="8">
    <source>
        <dbReference type="ARBA" id="ARBA00023170"/>
    </source>
</evidence>